<comment type="similarity">
    <text evidence="1">Belongs to the AAA ATPase family.</text>
</comment>
<organism evidence="6 7">
    <name type="scientific">Sphaerisporangium album</name>
    <dbReference type="NCBI Taxonomy" id="509200"/>
    <lineage>
        <taxon>Bacteria</taxon>
        <taxon>Bacillati</taxon>
        <taxon>Actinomycetota</taxon>
        <taxon>Actinomycetes</taxon>
        <taxon>Streptosporangiales</taxon>
        <taxon>Streptosporangiaceae</taxon>
        <taxon>Sphaerisporangium</taxon>
    </lineage>
</organism>
<sequence>MHLNDARGLAQSLSELLKDAHQTLEGARETPELVAWVTGHLGCELNAVVNVVSRFPGWEHVNLQRGVDAYLAAHTPDAEWFGIAGQGREHEDFINMLASAAKGWSSFEPGAVDYATAAIGPDETTEVVSFGLVLTVSPDGGPVVLGLRGAQEHQAPQCQIVVLAPDRSSATRTRDEIERLTRELDLYRGQILSFTWSEHRGNDLVTFLPRPGLTADQVILPDGVLATIERHIIGIAEHAVRLREHGQHLKRGLLLHGPPGTGKTHTVRYLMGRMSDCTVIVVTGTAIRFVSQAAGLARRLQPAIVVLEDVDLIAQDRSFTDDGNPLLFSLLDAMDGVGADADVTFVLTTNRADVLERALADRPGRVDLAVEIPKPDEAGRAALLRLYARDLRLEADLGPVVAKTEGATASFFKELLRRAVLDALRAGEGEPVLTDEHLGRALEEMLTQREALTRSLLGSGRPVMSEDEQYAGGPPYDEDPDDDGEPGQGSYGGQFGVPFPQPAPGFPGGAPSGGFIGFYEP</sequence>
<evidence type="ECO:0000259" key="5">
    <source>
        <dbReference type="SMART" id="SM00382"/>
    </source>
</evidence>
<dbReference type="InterPro" id="IPR050221">
    <property type="entry name" value="26S_Proteasome_ATPase"/>
</dbReference>
<feature type="compositionally biased region" description="Gly residues" evidence="4">
    <location>
        <begin position="486"/>
        <end position="495"/>
    </location>
</feature>
<dbReference type="RefSeq" id="WP_114029099.1">
    <property type="nucleotide sequence ID" value="NZ_QOIL01000006.1"/>
</dbReference>
<feature type="domain" description="AAA+ ATPase" evidence="5">
    <location>
        <begin position="249"/>
        <end position="376"/>
    </location>
</feature>
<dbReference type="CDD" id="cd19481">
    <property type="entry name" value="RecA-like_protease"/>
    <property type="match status" value="1"/>
</dbReference>
<dbReference type="InterPro" id="IPR003593">
    <property type="entry name" value="AAA+_ATPase"/>
</dbReference>
<dbReference type="InterPro" id="IPR027417">
    <property type="entry name" value="P-loop_NTPase"/>
</dbReference>
<dbReference type="AlphaFoldDB" id="A0A367FKP6"/>
<dbReference type="SMART" id="SM00382">
    <property type="entry name" value="AAA"/>
    <property type="match status" value="1"/>
</dbReference>
<evidence type="ECO:0000313" key="7">
    <source>
        <dbReference type="Proteomes" id="UP000253094"/>
    </source>
</evidence>
<feature type="compositionally biased region" description="Gly residues" evidence="4">
    <location>
        <begin position="506"/>
        <end position="521"/>
    </location>
</feature>
<keyword evidence="3 6" id="KW-0067">ATP-binding</keyword>
<dbReference type="GO" id="GO:0005524">
    <property type="term" value="F:ATP binding"/>
    <property type="evidence" value="ECO:0007669"/>
    <property type="project" value="UniProtKB-KW"/>
</dbReference>
<keyword evidence="7" id="KW-1185">Reference proteome</keyword>
<accession>A0A367FKP6</accession>
<dbReference type="EMBL" id="QOIL01000006">
    <property type="protein sequence ID" value="RCG30968.1"/>
    <property type="molecule type" value="Genomic_DNA"/>
</dbReference>
<evidence type="ECO:0000256" key="2">
    <source>
        <dbReference type="ARBA" id="ARBA00022741"/>
    </source>
</evidence>
<keyword evidence="2" id="KW-0547">Nucleotide-binding</keyword>
<dbReference type="GO" id="GO:0016887">
    <property type="term" value="F:ATP hydrolysis activity"/>
    <property type="evidence" value="ECO:0007669"/>
    <property type="project" value="InterPro"/>
</dbReference>
<dbReference type="PANTHER" id="PTHR23073">
    <property type="entry name" value="26S PROTEASOME REGULATORY SUBUNIT"/>
    <property type="match status" value="1"/>
</dbReference>
<gene>
    <name evidence="6" type="ORF">DQ384_13525</name>
</gene>
<comment type="caution">
    <text evidence="6">The sequence shown here is derived from an EMBL/GenBank/DDBJ whole genome shotgun (WGS) entry which is preliminary data.</text>
</comment>
<proteinExistence type="inferred from homology"/>
<dbReference type="Proteomes" id="UP000253094">
    <property type="component" value="Unassembled WGS sequence"/>
</dbReference>
<feature type="compositionally biased region" description="Acidic residues" evidence="4">
    <location>
        <begin position="476"/>
        <end position="485"/>
    </location>
</feature>
<dbReference type="Gene3D" id="3.40.50.300">
    <property type="entry name" value="P-loop containing nucleotide triphosphate hydrolases"/>
    <property type="match status" value="1"/>
</dbReference>
<dbReference type="InterPro" id="IPR003959">
    <property type="entry name" value="ATPase_AAA_core"/>
</dbReference>
<evidence type="ECO:0000256" key="1">
    <source>
        <dbReference type="ARBA" id="ARBA00006914"/>
    </source>
</evidence>
<reference evidence="6 7" key="1">
    <citation type="submission" date="2018-06" db="EMBL/GenBank/DDBJ databases">
        <title>Sphaerisporangium craniellae sp. nov., isolated from a marine sponge in the South China Sea.</title>
        <authorList>
            <person name="Li L."/>
        </authorList>
    </citation>
    <scope>NUCLEOTIDE SEQUENCE [LARGE SCALE GENOMIC DNA]</scope>
    <source>
        <strain evidence="6 7">CCTCC AA 208026</strain>
    </source>
</reference>
<dbReference type="Gene3D" id="1.10.8.60">
    <property type="match status" value="1"/>
</dbReference>
<feature type="region of interest" description="Disordered" evidence="4">
    <location>
        <begin position="454"/>
        <end position="521"/>
    </location>
</feature>
<evidence type="ECO:0000313" key="6">
    <source>
        <dbReference type="EMBL" id="RCG30968.1"/>
    </source>
</evidence>
<evidence type="ECO:0000256" key="4">
    <source>
        <dbReference type="SAM" id="MobiDB-lite"/>
    </source>
</evidence>
<name>A0A367FKP6_9ACTN</name>
<dbReference type="SUPFAM" id="SSF52540">
    <property type="entry name" value="P-loop containing nucleoside triphosphate hydrolases"/>
    <property type="match status" value="1"/>
</dbReference>
<dbReference type="Pfam" id="PF00004">
    <property type="entry name" value="AAA"/>
    <property type="match status" value="1"/>
</dbReference>
<dbReference type="OrthoDB" id="9809379at2"/>
<evidence type="ECO:0000256" key="3">
    <source>
        <dbReference type="ARBA" id="ARBA00022840"/>
    </source>
</evidence>
<protein>
    <submittedName>
        <fullName evidence="6">ATP-binding protein</fullName>
    </submittedName>
</protein>